<dbReference type="InterPro" id="IPR024835">
    <property type="entry name" value="SYCP2-like"/>
</dbReference>
<dbReference type="EMBL" id="GG738849">
    <property type="protein sequence ID" value="EFC48993.1"/>
    <property type="molecule type" value="Genomic_DNA"/>
</dbReference>
<gene>
    <name evidence="3" type="ORF">NAEGRDRAFT_46082</name>
</gene>
<dbReference type="SUPFAM" id="SSF48371">
    <property type="entry name" value="ARM repeat"/>
    <property type="match status" value="1"/>
</dbReference>
<proteinExistence type="predicted"/>
<dbReference type="KEGG" id="ngr:NAEGRDRAFT_46082"/>
<keyword evidence="4" id="KW-1185">Reference proteome</keyword>
<protein>
    <submittedName>
        <fullName evidence="3">Predicted protein</fullName>
    </submittedName>
</protein>
<dbReference type="Pfam" id="PF26290">
    <property type="entry name" value="DUF8079"/>
    <property type="match status" value="1"/>
</dbReference>
<dbReference type="GO" id="GO:0000779">
    <property type="term" value="C:condensed chromosome, centromeric region"/>
    <property type="evidence" value="ECO:0007669"/>
    <property type="project" value="TreeGrafter"/>
</dbReference>
<feature type="compositionally biased region" description="Polar residues" evidence="2">
    <location>
        <begin position="1153"/>
        <end position="1165"/>
    </location>
</feature>
<feature type="compositionally biased region" description="Basic and acidic residues" evidence="2">
    <location>
        <begin position="465"/>
        <end position="481"/>
    </location>
</feature>
<dbReference type="RefSeq" id="XP_002681737.1">
    <property type="nucleotide sequence ID" value="XM_002681691.1"/>
</dbReference>
<feature type="region of interest" description="Disordered" evidence="2">
    <location>
        <begin position="416"/>
        <end position="543"/>
    </location>
</feature>
<keyword evidence="1" id="KW-0175">Coiled coil</keyword>
<dbReference type="GeneID" id="8862366"/>
<dbReference type="Proteomes" id="UP000006671">
    <property type="component" value="Unassembled WGS sequence"/>
</dbReference>
<dbReference type="GO" id="GO:0000800">
    <property type="term" value="C:lateral element"/>
    <property type="evidence" value="ECO:0007669"/>
    <property type="project" value="TreeGrafter"/>
</dbReference>
<dbReference type="InterPro" id="IPR016024">
    <property type="entry name" value="ARM-type_fold"/>
</dbReference>
<feature type="region of interest" description="Disordered" evidence="2">
    <location>
        <begin position="644"/>
        <end position="666"/>
    </location>
</feature>
<reference evidence="3 4" key="1">
    <citation type="journal article" date="2010" name="Cell">
        <title>The genome of Naegleria gruberi illuminates early eukaryotic versatility.</title>
        <authorList>
            <person name="Fritz-Laylin L.K."/>
            <person name="Prochnik S.E."/>
            <person name="Ginger M.L."/>
            <person name="Dacks J.B."/>
            <person name="Carpenter M.L."/>
            <person name="Field M.C."/>
            <person name="Kuo A."/>
            <person name="Paredez A."/>
            <person name="Chapman J."/>
            <person name="Pham J."/>
            <person name="Shu S."/>
            <person name="Neupane R."/>
            <person name="Cipriano M."/>
            <person name="Mancuso J."/>
            <person name="Tu H."/>
            <person name="Salamov A."/>
            <person name="Lindquist E."/>
            <person name="Shapiro H."/>
            <person name="Lucas S."/>
            <person name="Grigoriev I.V."/>
            <person name="Cande W.Z."/>
            <person name="Fulton C."/>
            <person name="Rokhsar D.S."/>
            <person name="Dawson S.C."/>
        </authorList>
    </citation>
    <scope>NUCLEOTIDE SEQUENCE [LARGE SCALE GENOMIC DNA]</scope>
    <source>
        <strain evidence="3 4">NEG-M</strain>
    </source>
</reference>
<evidence type="ECO:0000313" key="3">
    <source>
        <dbReference type="EMBL" id="EFC48993.1"/>
    </source>
</evidence>
<dbReference type="VEuPathDB" id="AmoebaDB:NAEGRDRAFT_46082"/>
<organism evidence="4">
    <name type="scientific">Naegleria gruberi</name>
    <name type="common">Amoeba</name>
    <dbReference type="NCBI Taxonomy" id="5762"/>
    <lineage>
        <taxon>Eukaryota</taxon>
        <taxon>Discoba</taxon>
        <taxon>Heterolobosea</taxon>
        <taxon>Tetramitia</taxon>
        <taxon>Eutetramitia</taxon>
        <taxon>Vahlkampfiidae</taxon>
        <taxon>Naegleria</taxon>
    </lineage>
</organism>
<dbReference type="InParanoid" id="D2V254"/>
<accession>D2V254</accession>
<feature type="region of interest" description="Disordered" evidence="2">
    <location>
        <begin position="1153"/>
        <end position="1172"/>
    </location>
</feature>
<feature type="coiled-coil region" evidence="1">
    <location>
        <begin position="751"/>
        <end position="778"/>
    </location>
</feature>
<dbReference type="InterPro" id="IPR058392">
    <property type="entry name" value="DUF8079"/>
</dbReference>
<dbReference type="PANTHER" id="PTHR15607:SF12">
    <property type="entry name" value="SYNAPTONEMAL COMPLEX PROTEIN 2"/>
    <property type="match status" value="1"/>
</dbReference>
<evidence type="ECO:0000256" key="1">
    <source>
        <dbReference type="SAM" id="Coils"/>
    </source>
</evidence>
<sequence length="1172" mass="135049">MNVSNLKFLIDSIKPKIKIEEILHASPSKACALLEEFYKDNEELTEQDTSSFDRKQAERLCDLLHKECEKEIIRVENVKILLRLMMNLSDRNEACSSLLSVDSFVSVMYDLFIRFELFFEKITSEQEETASEARIRDSWEKLFCNYLCTTHSFFESSNAKLLFGEKFIPALVRVISKPKKYDVFVRRHSAENINQLVKHSKENKLVLLNSPSLMTTLAESLMEAGDYGLQANITEILFRLTSWNNSTESAIRSIFQCFGDATDKIVVIFNNIKGDDAFVESIRSFVVEMNEQISEDKRTVYSIKTEKMKMGAYECFPGWVDFGTRSMSCFITQPGDDIKDIVDFEYTNIRTLRLSYKQRQLVLQLFNELDGYEAYYDATDDSQIIGIDMTKESLQLIKKTISGLISACREKNKQKEELINQPPIPEIAKPNPTKEVTRKVSTSIIPLKATQSQELTPPTKVEAVQMEKKQEEETKQEKSSSDKNTTSKKKDDKETNSRKKKPTTRSTSKKTEKTKATKKSSSSSKKKSKEMEEKKMDVEQPISSRIGDLLEQVVNSPDKSKTPCDGISTIATMDVNEKFSDWGTFLNAPLPDMISTNSTTVSVFEDSDSHSSKSPLVERRLFDDPSGIDTTFGGLNLDETFYIQPTPKSKKGTKRKHCEDNESDDFSSEVTAMMSTIIKKQQEKKKRKLESMKKTTLENIKKMVAETKKKRLKERESLAALHKQTVLEVEESMMNLAKKMKNSYTKFQQEISSQIQKHQELNSKLKQLKENHQEKLSMLISLLDNFDYGPYEQFMGVKRGRTEEDPMENNEPIQALESLAFVGMLGNCIGLKWKNGVHRKLLTCVANLQSKEKGNIKAIKPRLKQLNEWLDIEKRMKLQKFLTKLKMTRFMTMSFGLSRSVILTFRDDGLPIFIRNCSQQTLRFNNIEVIKSGQINRDFSLNLLENEKEETAFIDLFWKGLFLNNLAQFQNYVPPPKSGLSLYIQERLSTNTFSDQNEQHQFIKQVQMNWLENREIDKEKFIKRAKELRDVGIRKACEFHLNLCKEIEEKRRDRKSSIRTSSGKTISFDNFALLEKDLKALESLGARFKNVYKSNKQLIEECSEILKRQIVMSDPFPTVVSSTDFIETHVDWNQENQDTFLSSVIEFINSMTENDQSTSKSSNGISPDIWDL</sequence>
<feature type="compositionally biased region" description="Basic and acidic residues" evidence="2">
    <location>
        <begin position="529"/>
        <end position="538"/>
    </location>
</feature>
<evidence type="ECO:0000313" key="4">
    <source>
        <dbReference type="Proteomes" id="UP000006671"/>
    </source>
</evidence>
<dbReference type="AlphaFoldDB" id="D2V254"/>
<feature type="compositionally biased region" description="Polar residues" evidence="2">
    <location>
        <begin position="439"/>
        <end position="456"/>
    </location>
</feature>
<name>D2V254_NAEGR</name>
<dbReference type="OrthoDB" id="10256849at2759"/>
<dbReference type="GO" id="GO:0007143">
    <property type="term" value="P:female meiotic nuclear division"/>
    <property type="evidence" value="ECO:0007669"/>
    <property type="project" value="TreeGrafter"/>
</dbReference>
<dbReference type="OMA" id="AMMSTII"/>
<evidence type="ECO:0000256" key="2">
    <source>
        <dbReference type="SAM" id="MobiDB-lite"/>
    </source>
</evidence>
<dbReference type="GO" id="GO:0007140">
    <property type="term" value="P:male meiotic nuclear division"/>
    <property type="evidence" value="ECO:0007669"/>
    <property type="project" value="TreeGrafter"/>
</dbReference>
<feature type="compositionally biased region" description="Basic and acidic residues" evidence="2">
    <location>
        <begin position="488"/>
        <end position="497"/>
    </location>
</feature>
<dbReference type="PANTHER" id="PTHR15607">
    <property type="entry name" value="SYNAPTONEMAL COMPLEX PROTEIN-RELATED"/>
    <property type="match status" value="1"/>
</dbReference>